<feature type="transmembrane region" description="Helical" evidence="1">
    <location>
        <begin position="47"/>
        <end position="64"/>
    </location>
</feature>
<keyword evidence="1" id="KW-1133">Transmembrane helix</keyword>
<proteinExistence type="predicted"/>
<keyword evidence="1" id="KW-0472">Membrane</keyword>
<gene>
    <name evidence="2" type="ORF">UFOPK3564_02835</name>
</gene>
<reference evidence="2" key="1">
    <citation type="submission" date="2020-05" db="EMBL/GenBank/DDBJ databases">
        <authorList>
            <person name="Chiriac C."/>
            <person name="Salcher M."/>
            <person name="Ghai R."/>
            <person name="Kavagutti S V."/>
        </authorList>
    </citation>
    <scope>NUCLEOTIDE SEQUENCE</scope>
</reference>
<sequence length="72" mass="7895">MGKNSKLPPGFGQHDYGPKGIGQHVLFWVGVIVCFVVIGAGMREDNVLLIAIGVVLALLFARQVKEWYTPRS</sequence>
<feature type="transmembrane region" description="Helical" evidence="1">
    <location>
        <begin position="20"/>
        <end position="40"/>
    </location>
</feature>
<organism evidence="2">
    <name type="scientific">freshwater metagenome</name>
    <dbReference type="NCBI Taxonomy" id="449393"/>
    <lineage>
        <taxon>unclassified sequences</taxon>
        <taxon>metagenomes</taxon>
        <taxon>ecological metagenomes</taxon>
    </lineage>
</organism>
<accession>A0A6J7J9V3</accession>
<dbReference type="EMBL" id="CAFBMK010000226">
    <property type="protein sequence ID" value="CAB4939172.1"/>
    <property type="molecule type" value="Genomic_DNA"/>
</dbReference>
<protein>
    <submittedName>
        <fullName evidence="2">Unannotated protein</fullName>
    </submittedName>
</protein>
<evidence type="ECO:0000313" key="2">
    <source>
        <dbReference type="EMBL" id="CAB4939172.1"/>
    </source>
</evidence>
<keyword evidence="1" id="KW-0812">Transmembrane</keyword>
<dbReference type="AlphaFoldDB" id="A0A6J7J9V3"/>
<evidence type="ECO:0000256" key="1">
    <source>
        <dbReference type="SAM" id="Phobius"/>
    </source>
</evidence>
<name>A0A6J7J9V3_9ZZZZ</name>